<sequence length="206" mass="23645">MNVGDSVRQSLDHWARQEWDTAMFHACNAVNGTAKKRYPQLGVASRFRRTIRDSLDIFHVMAAPGIDFTQTRFPVAVKSDLPDKRPDIADVLYGIHRRTHDHGDELPKGFELTRHGSRDATVSVWRDGKIQLPAAAVLGLLAIAVFAPENKGEVIPINYQLSWYQHQFQISGWWGWQEHFREIISGAQFSHQVLDFGKRWDEWTPL</sequence>
<dbReference type="RefSeq" id="WP_085162459.1">
    <property type="nucleotide sequence ID" value="NZ_AP022581.1"/>
</dbReference>
<name>A0A1X1XS34_9MYCO</name>
<keyword evidence="2" id="KW-1185">Reference proteome</keyword>
<dbReference type="AlphaFoldDB" id="A0A1X1XS34"/>
<proteinExistence type="predicted"/>
<dbReference type="Proteomes" id="UP000466396">
    <property type="component" value="Chromosome"/>
</dbReference>
<dbReference type="KEGG" id="mlj:MLAC_44620"/>
<gene>
    <name evidence="1" type="ORF">MLAC_44620</name>
</gene>
<dbReference type="OrthoDB" id="4539886at2"/>
<organism evidence="1 2">
    <name type="scientific">Mycobacterium lacus</name>
    <dbReference type="NCBI Taxonomy" id="169765"/>
    <lineage>
        <taxon>Bacteria</taxon>
        <taxon>Bacillati</taxon>
        <taxon>Actinomycetota</taxon>
        <taxon>Actinomycetes</taxon>
        <taxon>Mycobacteriales</taxon>
        <taxon>Mycobacteriaceae</taxon>
        <taxon>Mycobacterium</taxon>
    </lineage>
</organism>
<dbReference type="EMBL" id="AP022581">
    <property type="protein sequence ID" value="BBX99168.1"/>
    <property type="molecule type" value="Genomic_DNA"/>
</dbReference>
<reference evidence="1 2" key="1">
    <citation type="journal article" date="2019" name="Emerg. Microbes Infect.">
        <title>Comprehensive subspecies identification of 175 nontuberculous mycobacteria species based on 7547 genomic profiles.</title>
        <authorList>
            <person name="Matsumoto Y."/>
            <person name="Kinjo T."/>
            <person name="Motooka D."/>
            <person name="Nabeya D."/>
            <person name="Jung N."/>
            <person name="Uechi K."/>
            <person name="Horii T."/>
            <person name="Iida T."/>
            <person name="Fujita J."/>
            <person name="Nakamura S."/>
        </authorList>
    </citation>
    <scope>NUCLEOTIDE SEQUENCE [LARGE SCALE GENOMIC DNA]</scope>
    <source>
        <strain evidence="1 2">JCM 15657</strain>
    </source>
</reference>
<dbReference type="STRING" id="169765.AWC15_00710"/>
<accession>A0A1X1XS34</accession>
<protein>
    <submittedName>
        <fullName evidence="1">Uncharacterized protein</fullName>
    </submittedName>
</protein>
<evidence type="ECO:0000313" key="1">
    <source>
        <dbReference type="EMBL" id="BBX99168.1"/>
    </source>
</evidence>
<evidence type="ECO:0000313" key="2">
    <source>
        <dbReference type="Proteomes" id="UP000466396"/>
    </source>
</evidence>